<name>A0A0F9D5A8_9ZZZZ</name>
<evidence type="ECO:0000313" key="1">
    <source>
        <dbReference type="EMBL" id="KKL48876.1"/>
    </source>
</evidence>
<dbReference type="EMBL" id="LAZR01033162">
    <property type="protein sequence ID" value="KKL48876.1"/>
    <property type="molecule type" value="Genomic_DNA"/>
</dbReference>
<protein>
    <recommendedName>
        <fullName evidence="2">Lipoprotein</fullName>
    </recommendedName>
</protein>
<dbReference type="AlphaFoldDB" id="A0A0F9D5A8"/>
<comment type="caution">
    <text evidence="1">The sequence shown here is derived from an EMBL/GenBank/DDBJ whole genome shotgun (WGS) entry which is preliminary data.</text>
</comment>
<evidence type="ECO:0008006" key="2">
    <source>
        <dbReference type="Google" id="ProtNLM"/>
    </source>
</evidence>
<dbReference type="PROSITE" id="PS51257">
    <property type="entry name" value="PROKAR_LIPOPROTEIN"/>
    <property type="match status" value="1"/>
</dbReference>
<gene>
    <name evidence="1" type="ORF">LCGC14_2321100</name>
</gene>
<reference evidence="1" key="1">
    <citation type="journal article" date="2015" name="Nature">
        <title>Complex archaea that bridge the gap between prokaryotes and eukaryotes.</title>
        <authorList>
            <person name="Spang A."/>
            <person name="Saw J.H."/>
            <person name="Jorgensen S.L."/>
            <person name="Zaremba-Niedzwiedzka K."/>
            <person name="Martijn J."/>
            <person name="Lind A.E."/>
            <person name="van Eijk R."/>
            <person name="Schleper C."/>
            <person name="Guy L."/>
            <person name="Ettema T.J."/>
        </authorList>
    </citation>
    <scope>NUCLEOTIDE SEQUENCE</scope>
</reference>
<proteinExistence type="predicted"/>
<sequence length="76" mass="8323">MRHIAQIAVIAVTLSSCAYYEQAVGTAKTYYDAKASVWFDTACTLNVGALGRLEERQRDIVFAACPVQTAPKLEPE</sequence>
<organism evidence="1">
    <name type="scientific">marine sediment metagenome</name>
    <dbReference type="NCBI Taxonomy" id="412755"/>
    <lineage>
        <taxon>unclassified sequences</taxon>
        <taxon>metagenomes</taxon>
        <taxon>ecological metagenomes</taxon>
    </lineage>
</organism>
<accession>A0A0F9D5A8</accession>